<dbReference type="FunFam" id="1.20.5.1160:FF:000002">
    <property type="entry name" value="Type I keratin 10"/>
    <property type="match status" value="1"/>
</dbReference>
<dbReference type="FunFam" id="1.20.5.170:FF:000002">
    <property type="entry name" value="Type I keratin KA11"/>
    <property type="match status" value="1"/>
</dbReference>
<feature type="coiled-coil region" evidence="4">
    <location>
        <begin position="92"/>
        <end position="133"/>
    </location>
</feature>
<dbReference type="PANTHER" id="PTHR23239:SF367">
    <property type="entry name" value="KERATIN 15-RELATED"/>
    <property type="match status" value="1"/>
</dbReference>
<evidence type="ECO:0000256" key="1">
    <source>
        <dbReference type="ARBA" id="ARBA00022744"/>
    </source>
</evidence>
<dbReference type="PRINTS" id="PR01248">
    <property type="entry name" value="TYPE1KERATIN"/>
</dbReference>
<accession>A0A8C4DVU4</accession>
<name>A0A8C4DVU4_DICLA</name>
<evidence type="ECO:0000313" key="7">
    <source>
        <dbReference type="Ensembl" id="ENSDLAP00005009988.2"/>
    </source>
</evidence>
<feature type="domain" description="IF rod" evidence="6">
    <location>
        <begin position="95"/>
        <end position="406"/>
    </location>
</feature>
<organism evidence="7 8">
    <name type="scientific">Dicentrarchus labrax</name>
    <name type="common">European seabass</name>
    <name type="synonym">Morone labrax</name>
    <dbReference type="NCBI Taxonomy" id="13489"/>
    <lineage>
        <taxon>Eukaryota</taxon>
        <taxon>Metazoa</taxon>
        <taxon>Chordata</taxon>
        <taxon>Craniata</taxon>
        <taxon>Vertebrata</taxon>
        <taxon>Euteleostomi</taxon>
        <taxon>Actinopterygii</taxon>
        <taxon>Neopterygii</taxon>
        <taxon>Teleostei</taxon>
        <taxon>Neoteleostei</taxon>
        <taxon>Acanthomorphata</taxon>
        <taxon>Eupercaria</taxon>
        <taxon>Moronidae</taxon>
        <taxon>Dicentrarchus</taxon>
    </lineage>
</organism>
<keyword evidence="3 4" id="KW-0175">Coiled coil</keyword>
<dbReference type="GO" id="GO:0005882">
    <property type="term" value="C:intermediate filament"/>
    <property type="evidence" value="ECO:0007669"/>
    <property type="project" value="UniProtKB-KW"/>
</dbReference>
<feature type="coiled-coil region" evidence="4">
    <location>
        <begin position="191"/>
        <end position="232"/>
    </location>
</feature>
<dbReference type="OrthoDB" id="2441647at2759"/>
<dbReference type="GeneID" id="127374554"/>
<evidence type="ECO:0000256" key="2">
    <source>
        <dbReference type="ARBA" id="ARBA00022754"/>
    </source>
</evidence>
<dbReference type="RefSeq" id="XP_051275988.1">
    <property type="nucleotide sequence ID" value="XM_051420028.1"/>
</dbReference>
<dbReference type="OMA" id="GHQTRPI"/>
<feature type="coiled-coil region" evidence="4">
    <location>
        <begin position="350"/>
        <end position="398"/>
    </location>
</feature>
<dbReference type="InterPro" id="IPR002957">
    <property type="entry name" value="Keratin_I"/>
</dbReference>
<dbReference type="Gene3D" id="1.20.5.1160">
    <property type="entry name" value="Vasodilator-stimulated phosphoprotein"/>
    <property type="match status" value="1"/>
</dbReference>
<keyword evidence="1" id="KW-0416">Keratin</keyword>
<keyword evidence="8" id="KW-1185">Reference proteome</keyword>
<proteinExistence type="predicted"/>
<evidence type="ECO:0000313" key="8">
    <source>
        <dbReference type="Proteomes" id="UP000694389"/>
    </source>
</evidence>
<evidence type="ECO:0000256" key="5">
    <source>
        <dbReference type="SAM" id="MobiDB-lite"/>
    </source>
</evidence>
<dbReference type="AlphaFoldDB" id="A0A8C4DVU4"/>
<dbReference type="Proteomes" id="UP000694389">
    <property type="component" value="Unassembled WGS sequence"/>
</dbReference>
<sequence>MFYSASSKSTRMSGGGGGGGGYIGSSRSMYGGAGASSVRISSVGSSMSAYGGGGGGGGGAGYGFSFGGGAGGGGGGYGFAAGGGGGDSMDISANEKATMQNLNDRLATYLEKVRKLETANAELELKIRQFLESKTSPSSRDYSAFYATIAELQGKIQEATKINGGIYLSIDNAKLAADDFRLKFENELAMRQSVEADIAGLRRVLDELTMARTDLEMQIEGLREELIFLKKNHEEELLAMRTQMSGQVNVEVDAAQGEDLSKVMEEVREYYEGIAAKNRKELESWYQTKSETLTKEVVANTESLQSSKSEITEIKRTLQGLEIELQSQLSMKASLEGTLAETQNRYSMQLSGYQNQVGMLEDQLMQLKADMERQSQEYQALLDIKTRLEMEIAEYRRLLDGEGGGSISSSSASSTSASASSISTTTTKQKVITIVEEIVDGKVVSSSQETISQTL</sequence>
<dbReference type="FunFam" id="1.20.5.500:FF:000001">
    <property type="entry name" value="Type II keratin 23"/>
    <property type="match status" value="1"/>
</dbReference>
<dbReference type="Gene3D" id="1.20.5.170">
    <property type="match status" value="1"/>
</dbReference>
<dbReference type="SMART" id="SM01391">
    <property type="entry name" value="Filament"/>
    <property type="match status" value="1"/>
</dbReference>
<reference evidence="7" key="1">
    <citation type="submission" date="2025-08" db="UniProtKB">
        <authorList>
            <consortium name="Ensembl"/>
        </authorList>
    </citation>
    <scope>IDENTIFICATION</scope>
</reference>
<evidence type="ECO:0000256" key="4">
    <source>
        <dbReference type="SAM" id="Coils"/>
    </source>
</evidence>
<dbReference type="GeneTree" id="ENSGT00950000182969"/>
<dbReference type="Pfam" id="PF00038">
    <property type="entry name" value="Filament"/>
    <property type="match status" value="1"/>
</dbReference>
<dbReference type="Ensembl" id="ENSDLAT00005010943.2">
    <property type="protein sequence ID" value="ENSDLAP00005009988.2"/>
    <property type="gene ID" value="ENSDLAG00005005169.2"/>
</dbReference>
<dbReference type="GO" id="GO:0005198">
    <property type="term" value="F:structural molecule activity"/>
    <property type="evidence" value="ECO:0007669"/>
    <property type="project" value="InterPro"/>
</dbReference>
<dbReference type="SUPFAM" id="SSF64593">
    <property type="entry name" value="Intermediate filament protein, coiled coil region"/>
    <property type="match status" value="2"/>
</dbReference>
<evidence type="ECO:0000256" key="3">
    <source>
        <dbReference type="ARBA" id="ARBA00023054"/>
    </source>
</evidence>
<dbReference type="PROSITE" id="PS51842">
    <property type="entry name" value="IF_ROD_2"/>
    <property type="match status" value="1"/>
</dbReference>
<reference evidence="7" key="2">
    <citation type="submission" date="2025-09" db="UniProtKB">
        <authorList>
            <consortium name="Ensembl"/>
        </authorList>
    </citation>
    <scope>IDENTIFICATION</scope>
</reference>
<gene>
    <name evidence="7" type="primary">LOC127374554</name>
</gene>
<evidence type="ECO:0000259" key="6">
    <source>
        <dbReference type="PROSITE" id="PS51842"/>
    </source>
</evidence>
<dbReference type="InterPro" id="IPR039008">
    <property type="entry name" value="IF_rod_dom"/>
</dbReference>
<feature type="region of interest" description="Disordered" evidence="5">
    <location>
        <begin position="402"/>
        <end position="422"/>
    </location>
</feature>
<dbReference type="PANTHER" id="PTHR23239">
    <property type="entry name" value="INTERMEDIATE FILAMENT"/>
    <property type="match status" value="1"/>
</dbReference>
<dbReference type="Gene3D" id="1.20.5.500">
    <property type="entry name" value="Single helix bin"/>
    <property type="match status" value="1"/>
</dbReference>
<feature type="compositionally biased region" description="Low complexity" evidence="5">
    <location>
        <begin position="407"/>
        <end position="422"/>
    </location>
</feature>
<keyword evidence="2" id="KW-0403">Intermediate filament</keyword>
<protein>
    <recommendedName>
        <fullName evidence="6">IF rod domain-containing protein</fullName>
    </recommendedName>
</protein>